<evidence type="ECO:0000313" key="3">
    <source>
        <dbReference type="EMBL" id="RWX44438.1"/>
    </source>
</evidence>
<sequence>MVPEYFYRKGMQWLIDQVKNANNPQVQQLAPLAYAHWVLARTGQGRHEDARYLFDTWFKKIPSPLAQAQLAGALALLGDRSRAIKGLKAAMERANGDPASSWRNYGSRLRNLAGIIHIMAESGIKEVDPAPAWQELTRLFAQEKYLSTQEQAWLIMASLTLEPSSPLELDIAEQAPAQAKKEEKKQPEKKKPSLLARIKSALNFGTSKPPEAEAPANPQDEEKEQPKPKTPNSTFFALQRDGNSLLSNPVTITNNGDKAVWLVTTVQGSPIKAPEPVENGFTIFREWYNTAGEPMPVDAIQQGELMVVTLQGEVKTGSDFQALLVDLLPAGFEIERPITERDTAFSWLKNQLTGNLYMDARDDRFVAGFDTKFLPRIKGNKKMSRFQSAYLVRAVTPGIYTLPPVEVEAMYRLEYRARSGVGTVTVSGVE</sequence>
<dbReference type="AlphaFoldDB" id="A0A3S3QQ49"/>
<feature type="domain" description="Bacterial alpha-2-macroglobulin MG10" evidence="2">
    <location>
        <begin position="280"/>
        <end position="412"/>
    </location>
</feature>
<comment type="caution">
    <text evidence="3">The sequence shown here is derived from an EMBL/GenBank/DDBJ whole genome shotgun (WGS) entry which is preliminary data.</text>
</comment>
<dbReference type="Proteomes" id="UP000287853">
    <property type="component" value="Unassembled WGS sequence"/>
</dbReference>
<dbReference type="PANTHER" id="PTHR40094">
    <property type="entry name" value="ALPHA-2-MACROGLOBULIN HOMOLOG"/>
    <property type="match status" value="1"/>
</dbReference>
<feature type="region of interest" description="Disordered" evidence="1">
    <location>
        <begin position="202"/>
        <end position="235"/>
    </location>
</feature>
<dbReference type="InterPro" id="IPR051802">
    <property type="entry name" value="YfhM-like"/>
</dbReference>
<evidence type="ECO:0000259" key="2">
    <source>
        <dbReference type="Pfam" id="PF17973"/>
    </source>
</evidence>
<dbReference type="Pfam" id="PF17973">
    <property type="entry name" value="bMG10"/>
    <property type="match status" value="1"/>
</dbReference>
<keyword evidence="4" id="KW-1185">Reference proteome</keyword>
<reference evidence="3 4" key="1">
    <citation type="submission" date="2017-01" db="EMBL/GenBank/DDBJ databases">
        <title>The cable genome- insights into the physiology and evolution of filamentous bacteria capable of sulfide oxidation via long distance electron transfer.</title>
        <authorList>
            <person name="Schreiber L."/>
            <person name="Bjerg J.T."/>
            <person name="Boggild A."/>
            <person name="Van De Vossenberg J."/>
            <person name="Meysman F."/>
            <person name="Nielsen L.P."/>
            <person name="Schramm A."/>
            <person name="Kjeldsen K.U."/>
        </authorList>
    </citation>
    <scope>NUCLEOTIDE SEQUENCE [LARGE SCALE GENOMIC DNA]</scope>
    <source>
        <strain evidence="3">MCF</strain>
    </source>
</reference>
<evidence type="ECO:0000313" key="4">
    <source>
        <dbReference type="Proteomes" id="UP000287853"/>
    </source>
</evidence>
<dbReference type="SUPFAM" id="SSF48239">
    <property type="entry name" value="Terpenoid cyclases/Protein prenyltransferases"/>
    <property type="match status" value="1"/>
</dbReference>
<name>A0A3S3QQ49_9BACT</name>
<protein>
    <recommendedName>
        <fullName evidence="2">Bacterial alpha-2-macroglobulin MG10 domain-containing protein</fullName>
    </recommendedName>
</protein>
<dbReference type="InterPro" id="IPR041246">
    <property type="entry name" value="Bact_MG10"/>
</dbReference>
<dbReference type="EMBL" id="MTKO01000094">
    <property type="protein sequence ID" value="RWX44438.1"/>
    <property type="molecule type" value="Genomic_DNA"/>
</dbReference>
<evidence type="ECO:0000256" key="1">
    <source>
        <dbReference type="SAM" id="MobiDB-lite"/>
    </source>
</evidence>
<dbReference type="GO" id="GO:0004866">
    <property type="term" value="F:endopeptidase inhibitor activity"/>
    <property type="evidence" value="ECO:0007669"/>
    <property type="project" value="TreeGrafter"/>
</dbReference>
<proteinExistence type="predicted"/>
<dbReference type="PANTHER" id="PTHR40094:SF1">
    <property type="entry name" value="UBIQUITIN DOMAIN-CONTAINING PROTEIN"/>
    <property type="match status" value="1"/>
</dbReference>
<gene>
    <name evidence="3" type="ORF">H206_01724</name>
</gene>
<accession>A0A3S3QQ49</accession>
<organism evidence="3 4">
    <name type="scientific">Candidatus Electrothrix aarhusensis</name>
    <dbReference type="NCBI Taxonomy" id="1859131"/>
    <lineage>
        <taxon>Bacteria</taxon>
        <taxon>Pseudomonadati</taxon>
        <taxon>Thermodesulfobacteriota</taxon>
        <taxon>Desulfobulbia</taxon>
        <taxon>Desulfobulbales</taxon>
        <taxon>Desulfobulbaceae</taxon>
        <taxon>Candidatus Electrothrix</taxon>
    </lineage>
</organism>
<dbReference type="InterPro" id="IPR008930">
    <property type="entry name" value="Terpenoid_cyclase/PrenylTrfase"/>
</dbReference>